<feature type="region of interest" description="Disordered" evidence="7">
    <location>
        <begin position="160"/>
        <end position="187"/>
    </location>
</feature>
<keyword evidence="2 5" id="KW-0238">DNA-binding</keyword>
<dbReference type="GO" id="GO:0005634">
    <property type="term" value="C:nucleus"/>
    <property type="evidence" value="ECO:0007669"/>
    <property type="project" value="UniProtKB-SubCell"/>
</dbReference>
<evidence type="ECO:0000313" key="10">
    <source>
        <dbReference type="Proteomes" id="UP000887568"/>
    </source>
</evidence>
<evidence type="ECO:0000256" key="5">
    <source>
        <dbReference type="PROSITE-ProRule" id="PRU00108"/>
    </source>
</evidence>
<keyword evidence="3 5" id="KW-0371">Homeobox</keyword>
<evidence type="ECO:0000259" key="8">
    <source>
        <dbReference type="PROSITE" id="PS50071"/>
    </source>
</evidence>
<evidence type="ECO:0000256" key="3">
    <source>
        <dbReference type="ARBA" id="ARBA00023155"/>
    </source>
</evidence>
<feature type="region of interest" description="Disordered" evidence="7">
    <location>
        <begin position="1"/>
        <end position="95"/>
    </location>
</feature>
<dbReference type="PRINTS" id="PR00024">
    <property type="entry name" value="HOMEOBOX"/>
</dbReference>
<dbReference type="Pfam" id="PF00046">
    <property type="entry name" value="Homeodomain"/>
    <property type="match status" value="1"/>
</dbReference>
<accession>A0A914A4M9</accession>
<dbReference type="Gene3D" id="1.10.10.60">
    <property type="entry name" value="Homeodomain-like"/>
    <property type="match status" value="1"/>
</dbReference>
<dbReference type="AlphaFoldDB" id="A0A914A4M9"/>
<dbReference type="GO" id="GO:0003677">
    <property type="term" value="F:DNA binding"/>
    <property type="evidence" value="ECO:0007669"/>
    <property type="project" value="UniProtKB-UniRule"/>
</dbReference>
<dbReference type="PROSITE" id="PS00027">
    <property type="entry name" value="HOMEOBOX_1"/>
    <property type="match status" value="1"/>
</dbReference>
<comment type="subcellular location">
    <subcellularLocation>
        <location evidence="1 5 6">Nucleus</location>
    </subcellularLocation>
</comment>
<dbReference type="InterPro" id="IPR009057">
    <property type="entry name" value="Homeodomain-like_sf"/>
</dbReference>
<keyword evidence="4 5" id="KW-0539">Nucleus</keyword>
<keyword evidence="10" id="KW-1185">Reference proteome</keyword>
<evidence type="ECO:0000256" key="1">
    <source>
        <dbReference type="ARBA" id="ARBA00004123"/>
    </source>
</evidence>
<dbReference type="OrthoDB" id="6159439at2759"/>
<feature type="DNA-binding region" description="Homeobox" evidence="5">
    <location>
        <begin position="179"/>
        <end position="238"/>
    </location>
</feature>
<sequence length="327" mass="34570">MEVGLMNGEDSFCSTDANMDLLAPTPSPDTSGRESSGSGELPPPSSAAKTSFSIAEILGSSTQTSPSHHHSRHHHKLDGRPVDESKSSLGGDYGAHLFRPTAVRDTGVPVMTGPPGGGGLPPPGHCFGSPSAAALQYAYGASTGGLPVWSSWCQAAGFGRPNIPGPKPLGRRPRKPGVDRKPRQAYSSKQLERLEEEFKADKYLSVSKRLELSMALNLTETQIKTWFQNRRTKWKKQMMARLKIAQRQGLWTAPFLTPWYSPLGPYTAATAAAYAPYPPPGLTGGLPPPSFGKDAAAAAAAAAASTVSQRPSLAGGTVAGGFHREVR</sequence>
<dbReference type="EnsemblMetazoa" id="XM_038202408.1">
    <property type="protein sequence ID" value="XP_038058336.1"/>
    <property type="gene ID" value="LOC119729713"/>
</dbReference>
<dbReference type="OMA" id="MMARLKI"/>
<dbReference type="InterPro" id="IPR017970">
    <property type="entry name" value="Homeobox_CS"/>
</dbReference>
<dbReference type="InterPro" id="IPR001356">
    <property type="entry name" value="HD"/>
</dbReference>
<dbReference type="RefSeq" id="XP_038058336.1">
    <property type="nucleotide sequence ID" value="XM_038202408.1"/>
</dbReference>
<evidence type="ECO:0000256" key="7">
    <source>
        <dbReference type="SAM" id="MobiDB-lite"/>
    </source>
</evidence>
<name>A0A914A4M9_PATMI</name>
<dbReference type="PANTHER" id="PTHR24333">
    <property type="entry name" value="HOMEO BOX HB9 LIKE A-RELATED"/>
    <property type="match status" value="1"/>
</dbReference>
<dbReference type="CDD" id="cd00086">
    <property type="entry name" value="homeodomain"/>
    <property type="match status" value="1"/>
</dbReference>
<dbReference type="SMART" id="SM00389">
    <property type="entry name" value="HOX"/>
    <property type="match status" value="1"/>
</dbReference>
<dbReference type="PANTHER" id="PTHR24333:SF9">
    <property type="entry name" value="HOMEOBOX DOMAIN-CONTAINING PROTEIN"/>
    <property type="match status" value="1"/>
</dbReference>
<dbReference type="GO" id="GO:0000981">
    <property type="term" value="F:DNA-binding transcription factor activity, RNA polymerase II-specific"/>
    <property type="evidence" value="ECO:0007669"/>
    <property type="project" value="InterPro"/>
</dbReference>
<dbReference type="PROSITE" id="PS50071">
    <property type="entry name" value="HOMEOBOX_2"/>
    <property type="match status" value="1"/>
</dbReference>
<dbReference type="SUPFAM" id="SSF46689">
    <property type="entry name" value="Homeodomain-like"/>
    <property type="match status" value="1"/>
</dbReference>
<organism evidence="9 10">
    <name type="scientific">Patiria miniata</name>
    <name type="common">Bat star</name>
    <name type="synonym">Asterina miniata</name>
    <dbReference type="NCBI Taxonomy" id="46514"/>
    <lineage>
        <taxon>Eukaryota</taxon>
        <taxon>Metazoa</taxon>
        <taxon>Echinodermata</taxon>
        <taxon>Eleutherozoa</taxon>
        <taxon>Asterozoa</taxon>
        <taxon>Asteroidea</taxon>
        <taxon>Valvatacea</taxon>
        <taxon>Valvatida</taxon>
        <taxon>Asterinidae</taxon>
        <taxon>Patiria</taxon>
    </lineage>
</organism>
<evidence type="ECO:0000256" key="2">
    <source>
        <dbReference type="ARBA" id="ARBA00023125"/>
    </source>
</evidence>
<reference evidence="9" key="1">
    <citation type="submission" date="2022-11" db="UniProtKB">
        <authorList>
            <consortium name="EnsemblMetazoa"/>
        </authorList>
    </citation>
    <scope>IDENTIFICATION</scope>
</reference>
<evidence type="ECO:0000256" key="6">
    <source>
        <dbReference type="RuleBase" id="RU000682"/>
    </source>
</evidence>
<evidence type="ECO:0000313" key="9">
    <source>
        <dbReference type="EnsemblMetazoa" id="XP_038058336.1"/>
    </source>
</evidence>
<dbReference type="InterPro" id="IPR020479">
    <property type="entry name" value="HD_metazoa"/>
</dbReference>
<feature type="compositionally biased region" description="Basic residues" evidence="7">
    <location>
        <begin position="67"/>
        <end position="77"/>
    </location>
</feature>
<dbReference type="GeneID" id="119729713"/>
<protein>
    <recommendedName>
        <fullName evidence="8">Homeobox domain-containing protein</fullName>
    </recommendedName>
</protein>
<dbReference type="Proteomes" id="UP000887568">
    <property type="component" value="Unplaced"/>
</dbReference>
<feature type="domain" description="Homeobox" evidence="8">
    <location>
        <begin position="177"/>
        <end position="237"/>
    </location>
</feature>
<dbReference type="InterPro" id="IPR050848">
    <property type="entry name" value="Homeobox_TF"/>
</dbReference>
<proteinExistence type="predicted"/>
<evidence type="ECO:0000256" key="4">
    <source>
        <dbReference type="ARBA" id="ARBA00023242"/>
    </source>
</evidence>